<keyword evidence="2" id="KW-0347">Helicase</keyword>
<dbReference type="InterPro" id="IPR050742">
    <property type="entry name" value="Helicase_Restrict-Modif_Enz"/>
</dbReference>
<protein>
    <submittedName>
        <fullName evidence="2">DEAD/DEAH box helicase family protein</fullName>
    </submittedName>
</protein>
<keyword evidence="2" id="KW-0067">ATP-binding</keyword>
<keyword evidence="2" id="KW-0547">Nucleotide-binding</keyword>
<dbReference type="PROSITE" id="PS51192">
    <property type="entry name" value="HELICASE_ATP_BIND_1"/>
    <property type="match status" value="1"/>
</dbReference>
<dbReference type="SUPFAM" id="SSF52540">
    <property type="entry name" value="P-loop containing nucleoside triphosphate hydrolases"/>
    <property type="match status" value="2"/>
</dbReference>
<evidence type="ECO:0000313" key="2">
    <source>
        <dbReference type="EMBL" id="MBK6088345.1"/>
    </source>
</evidence>
<dbReference type="RefSeq" id="WP_201427250.1">
    <property type="nucleotide sequence ID" value="NZ_JAEQMG010000050.1"/>
</dbReference>
<dbReference type="GO" id="GO:0016787">
    <property type="term" value="F:hydrolase activity"/>
    <property type="evidence" value="ECO:0007669"/>
    <property type="project" value="InterPro"/>
</dbReference>
<dbReference type="SMART" id="SM00487">
    <property type="entry name" value="DEXDc"/>
    <property type="match status" value="1"/>
</dbReference>
<keyword evidence="3" id="KW-1185">Reference proteome</keyword>
<dbReference type="PANTHER" id="PTHR47396:SF1">
    <property type="entry name" value="ATP-DEPENDENT HELICASE IRC3-RELATED"/>
    <property type="match status" value="1"/>
</dbReference>
<sequence length="946" mass="107176">MNKTAIINGKEYSFIKTVTDITTDRTAVLCEDEHGCPFVCDIDIWQSHTVKPISEFNKYASPDEKIALFKSLFIGREDVYAKRFYNTKTGNSGYVPACANEWVQGVCDKKAYKCAACPNKSFIAVNSRAIYNHLKGDDAFCRDVIGTYVMLPDETTRFLAIDFDEESWQEDVTAVRTVCRQYDIPAAVERSRSGNGAHVWLFFDEPVAAATARKLGSAILTKAMEERHEIKLNSYDRMFPNQDTMPKGGFGNLIALPLQGKARKGHNSEFMDENFQSYLDQWEYLYRIKKITPLDVDRYLATLHIQNELGELAAEDEKPWERKADHPVTAFDFPAVVNVVEANLLYIEKSGISQKALNKIKRLAAFKNPDFYKSQAMRLPVYNKPRVIDTSEETEQYLCIPRGCKESLTDLITSANSAIQFDDKRNSGDPIRLHFNGKLREEQQAAADEMLLHENGILSATTAFGKTVVASYLIAARKVNTLILVHSSALLQQWQKSLSEFLPFEDELPEPPKTRGRKRKLSHIGQLGATKNTLNHIVDIAIMQSVVSGDEVRDFVKNYGMVIVDECHHVSAFTFEKILREVNAKYVYGLTATPKRQDGHQPIITMQCGPIRYQVDALAQSVKRDFSHFVIPEFTDFRVAEAGLKYQDICAKLCADEARNRRIINDVIRAYQDGKNCIVLTERTEHAEVLFNSIEAKCSNVFLLSGKDKAKEKREKLEAIKAVPRAENMVIVATGKYVGEGFDEPRLDTLFLAMPISWKGTLAQYVGRLHRNYEGKTEATVHDYADIFVPMLDRMYHKRIRGYAELGYVMNGSDKAETSLVYDSGNFFNKYSDDINSAVKEVVISAPTIKMSYLKRFLPLLPESVHLTIITAPIEELDQPENVRFIFQEKVRQTYTVIDNQIVWYGNVNPLSYNRTESSVLRLINASLAGKLLNEAIGNPTLFDKA</sequence>
<evidence type="ECO:0000259" key="1">
    <source>
        <dbReference type="PROSITE" id="PS51192"/>
    </source>
</evidence>
<accession>A0A934U0J5</accession>
<dbReference type="CDD" id="cd09126">
    <property type="entry name" value="PLDc_C_DEXD_like"/>
    <property type="match status" value="1"/>
</dbReference>
<reference evidence="2" key="1">
    <citation type="submission" date="2021-01" db="EMBL/GenBank/DDBJ databases">
        <title>Genome public.</title>
        <authorList>
            <person name="Liu C."/>
            <person name="Sun Q."/>
        </authorList>
    </citation>
    <scope>NUCLEOTIDE SEQUENCE</scope>
    <source>
        <strain evidence="2">M6</strain>
    </source>
</reference>
<dbReference type="Pfam" id="PF22548">
    <property type="entry name" value="AEP-TOTE"/>
    <property type="match status" value="1"/>
</dbReference>
<dbReference type="CDD" id="cd18785">
    <property type="entry name" value="SF2_C"/>
    <property type="match status" value="1"/>
</dbReference>
<dbReference type="AlphaFoldDB" id="A0A934U0J5"/>
<evidence type="ECO:0000313" key="3">
    <source>
        <dbReference type="Proteomes" id="UP000633365"/>
    </source>
</evidence>
<dbReference type="InterPro" id="IPR027417">
    <property type="entry name" value="P-loop_NTPase"/>
</dbReference>
<feature type="domain" description="Helicase ATP-binding" evidence="1">
    <location>
        <begin position="447"/>
        <end position="612"/>
    </location>
</feature>
<dbReference type="GO" id="GO:0003677">
    <property type="term" value="F:DNA binding"/>
    <property type="evidence" value="ECO:0007669"/>
    <property type="project" value="InterPro"/>
</dbReference>
<dbReference type="InterPro" id="IPR014001">
    <property type="entry name" value="Helicase_ATP-bd"/>
</dbReference>
<gene>
    <name evidence="2" type="ORF">JKK62_06685</name>
</gene>
<comment type="caution">
    <text evidence="2">The sequence shown here is derived from an EMBL/GenBank/DDBJ whole genome shotgun (WGS) entry which is preliminary data.</text>
</comment>
<proteinExistence type="predicted"/>
<dbReference type="InterPro" id="IPR006935">
    <property type="entry name" value="Helicase/UvrB_N"/>
</dbReference>
<dbReference type="Pfam" id="PF04851">
    <property type="entry name" value="ResIII"/>
    <property type="match status" value="1"/>
</dbReference>
<keyword evidence="2" id="KW-0378">Hydrolase</keyword>
<dbReference type="GO" id="GO:0005524">
    <property type="term" value="F:ATP binding"/>
    <property type="evidence" value="ECO:0007669"/>
    <property type="project" value="InterPro"/>
</dbReference>
<dbReference type="Gene3D" id="3.40.50.300">
    <property type="entry name" value="P-loop containing nucleotide triphosphate hydrolases"/>
    <property type="match status" value="2"/>
</dbReference>
<dbReference type="EMBL" id="JAEQMG010000050">
    <property type="protein sequence ID" value="MBK6088345.1"/>
    <property type="molecule type" value="Genomic_DNA"/>
</dbReference>
<dbReference type="GO" id="GO:0004386">
    <property type="term" value="F:helicase activity"/>
    <property type="evidence" value="ECO:0007669"/>
    <property type="project" value="UniProtKB-KW"/>
</dbReference>
<organism evidence="2 3">
    <name type="scientific">Ruminococcus difficilis</name>
    <dbReference type="NCBI Taxonomy" id="2763069"/>
    <lineage>
        <taxon>Bacteria</taxon>
        <taxon>Bacillati</taxon>
        <taxon>Bacillota</taxon>
        <taxon>Clostridia</taxon>
        <taxon>Eubacteriales</taxon>
        <taxon>Oscillospiraceae</taxon>
        <taxon>Ruminococcus</taxon>
    </lineage>
</organism>
<dbReference type="PANTHER" id="PTHR47396">
    <property type="entry name" value="TYPE I RESTRICTION ENZYME ECOKI R PROTEIN"/>
    <property type="match status" value="1"/>
</dbReference>
<dbReference type="GO" id="GO:0005829">
    <property type="term" value="C:cytosol"/>
    <property type="evidence" value="ECO:0007669"/>
    <property type="project" value="TreeGrafter"/>
</dbReference>
<name>A0A934U0J5_9FIRM</name>
<dbReference type="InterPro" id="IPR054347">
    <property type="entry name" value="TOTE_primase"/>
</dbReference>
<dbReference type="CDD" id="cd17926">
    <property type="entry name" value="DEXHc_RE"/>
    <property type="match status" value="1"/>
</dbReference>
<dbReference type="Proteomes" id="UP000633365">
    <property type="component" value="Unassembled WGS sequence"/>
</dbReference>